<keyword evidence="1" id="KW-0805">Transcription regulation</keyword>
<gene>
    <name evidence="5" type="ORF">AX760_04710</name>
</gene>
<evidence type="ECO:0000256" key="3">
    <source>
        <dbReference type="ARBA" id="ARBA00023163"/>
    </source>
</evidence>
<dbReference type="PANTHER" id="PTHR43132">
    <property type="entry name" value="ARSENICAL RESISTANCE OPERON REPRESSOR ARSR-RELATED"/>
    <property type="match status" value="1"/>
</dbReference>
<dbReference type="SUPFAM" id="SSF46785">
    <property type="entry name" value="Winged helix' DNA-binding domain"/>
    <property type="match status" value="1"/>
</dbReference>
<reference evidence="5 6" key="1">
    <citation type="submission" date="2016-02" db="EMBL/GenBank/DDBJ databases">
        <title>Genome sequencing of a beta-galactosidase producing bacteria Rhizobium sp. 59.</title>
        <authorList>
            <person name="Wang D."/>
            <person name="Kot W."/>
            <person name="Qin Y."/>
            <person name="Hansen L."/>
            <person name="Naqvi K."/>
            <person name="Rensing C."/>
        </authorList>
    </citation>
    <scope>NUCLEOTIDE SEQUENCE [LARGE SCALE GENOMIC DNA]</scope>
    <source>
        <strain evidence="5 6">59</strain>
    </source>
</reference>
<dbReference type="Gene3D" id="1.10.10.10">
    <property type="entry name" value="Winged helix-like DNA-binding domain superfamily/Winged helix DNA-binding domain"/>
    <property type="match status" value="1"/>
</dbReference>
<dbReference type="PRINTS" id="PR00778">
    <property type="entry name" value="HTHARSR"/>
</dbReference>
<dbReference type="PANTHER" id="PTHR43132:SF2">
    <property type="entry name" value="ARSENICAL RESISTANCE OPERON REPRESSOR ARSR-RELATED"/>
    <property type="match status" value="1"/>
</dbReference>
<dbReference type="PROSITE" id="PS50987">
    <property type="entry name" value="HTH_ARSR_2"/>
    <property type="match status" value="1"/>
</dbReference>
<dbReference type="InterPro" id="IPR036390">
    <property type="entry name" value="WH_DNA-bd_sf"/>
</dbReference>
<dbReference type="GO" id="GO:0003677">
    <property type="term" value="F:DNA binding"/>
    <property type="evidence" value="ECO:0007669"/>
    <property type="project" value="UniProtKB-KW"/>
</dbReference>
<evidence type="ECO:0000256" key="2">
    <source>
        <dbReference type="ARBA" id="ARBA00023125"/>
    </source>
</evidence>
<dbReference type="GO" id="GO:0003700">
    <property type="term" value="F:DNA-binding transcription factor activity"/>
    <property type="evidence" value="ECO:0007669"/>
    <property type="project" value="InterPro"/>
</dbReference>
<dbReference type="SMART" id="SM00418">
    <property type="entry name" value="HTH_ARSR"/>
    <property type="match status" value="1"/>
</dbReference>
<dbReference type="Pfam" id="PF12840">
    <property type="entry name" value="HTH_20"/>
    <property type="match status" value="1"/>
</dbReference>
<sequence length="113" mass="12386">MNIEIAASQMDSLGNPTRLRIYRMLVRAGIDGLPVGRLQQSLDIPGSTLSHHCKKLIEAGLVTQERHGTTLISRANYKAMNALIGYLVDECCADGRCDERQVPAKTEPGKHAE</sequence>
<dbReference type="CDD" id="cd00090">
    <property type="entry name" value="HTH_ARSR"/>
    <property type="match status" value="1"/>
</dbReference>
<dbReference type="InterPro" id="IPR011991">
    <property type="entry name" value="ArsR-like_HTH"/>
</dbReference>
<dbReference type="RefSeq" id="WP_071834620.1">
    <property type="nucleotide sequence ID" value="NZ_LSRP01000107.1"/>
</dbReference>
<dbReference type="InterPro" id="IPR001845">
    <property type="entry name" value="HTH_ArsR_DNA-bd_dom"/>
</dbReference>
<evidence type="ECO:0000313" key="5">
    <source>
        <dbReference type="EMBL" id="OJF93484.1"/>
    </source>
</evidence>
<proteinExistence type="predicted"/>
<keyword evidence="3" id="KW-0804">Transcription</keyword>
<dbReference type="OrthoDB" id="9804742at2"/>
<dbReference type="InterPro" id="IPR036388">
    <property type="entry name" value="WH-like_DNA-bd_sf"/>
</dbReference>
<name>A0A657LP44_9HYPH</name>
<evidence type="ECO:0000259" key="4">
    <source>
        <dbReference type="PROSITE" id="PS50987"/>
    </source>
</evidence>
<dbReference type="AlphaFoldDB" id="A0A657LP44"/>
<accession>A0A657LP44</accession>
<organism evidence="5 6">
    <name type="scientific">Pararhizobium antarcticum</name>
    <dbReference type="NCBI Taxonomy" id="1798805"/>
    <lineage>
        <taxon>Bacteria</taxon>
        <taxon>Pseudomonadati</taxon>
        <taxon>Pseudomonadota</taxon>
        <taxon>Alphaproteobacteria</taxon>
        <taxon>Hyphomicrobiales</taxon>
        <taxon>Rhizobiaceae</taxon>
        <taxon>Rhizobium/Agrobacterium group</taxon>
        <taxon>Pararhizobium</taxon>
    </lineage>
</organism>
<dbReference type="InterPro" id="IPR051011">
    <property type="entry name" value="Metal_resp_trans_reg"/>
</dbReference>
<evidence type="ECO:0000256" key="1">
    <source>
        <dbReference type="ARBA" id="ARBA00023015"/>
    </source>
</evidence>
<dbReference type="Proteomes" id="UP000182661">
    <property type="component" value="Unassembled WGS sequence"/>
</dbReference>
<comment type="caution">
    <text evidence="5">The sequence shown here is derived from an EMBL/GenBank/DDBJ whole genome shotgun (WGS) entry which is preliminary data.</text>
</comment>
<feature type="domain" description="HTH arsR-type" evidence="4">
    <location>
        <begin position="1"/>
        <end position="95"/>
    </location>
</feature>
<evidence type="ECO:0000313" key="6">
    <source>
        <dbReference type="Proteomes" id="UP000182661"/>
    </source>
</evidence>
<dbReference type="NCBIfam" id="NF033788">
    <property type="entry name" value="HTH_metalloreg"/>
    <property type="match status" value="1"/>
</dbReference>
<protein>
    <submittedName>
        <fullName evidence="5">ArsR family transcriptional regulator</fullName>
    </submittedName>
</protein>
<dbReference type="EMBL" id="LSRP01000107">
    <property type="protein sequence ID" value="OJF93484.1"/>
    <property type="molecule type" value="Genomic_DNA"/>
</dbReference>
<keyword evidence="2" id="KW-0238">DNA-binding</keyword>
<keyword evidence="6" id="KW-1185">Reference proteome</keyword>